<evidence type="ECO:0000256" key="1">
    <source>
        <dbReference type="SAM" id="SignalP"/>
    </source>
</evidence>
<dbReference type="EMBL" id="NFLB01000005">
    <property type="protein sequence ID" value="OUQ05439.1"/>
    <property type="molecule type" value="Genomic_DNA"/>
</dbReference>
<proteinExistence type="predicted"/>
<name>A0A1Y4QJK1_9FIRM</name>
<sequence length="357" mass="40731">MKKITILLIFTLLLTGCHDAKEKVENQTANDVSTTDSLDDTFYRVVNFNTNLNRDNYYTSFGQTSDFQTIGRELQVLSTEHFSTDDYYMSSGQYLKNEDMDKLLRRSSDPKEYPYTLQVQRGESVGGIQNPIMVSTVHEQDYYLREGDEYVISGISLAIVLDPRNEDNSRLTTSLDDQIVEEYGRQTISKLYEYLQTKKDLKDVPANICVYYATNTNESTINGRYILKSYCDGSVGNIETLNYHNYMFSSEEATLADEEVASQFEIFKSNMKKASTEAVGVIGYGRYKDNTIQSMNINLNVNVKTYEELIYLVSTAADEVDSQFTGFDVKVLVYSQDKLEAIIIRNKGEEAKSSLLY</sequence>
<dbReference type="Pfam" id="PF07537">
    <property type="entry name" value="CamS"/>
    <property type="match status" value="1"/>
</dbReference>
<dbReference type="PROSITE" id="PS51257">
    <property type="entry name" value="PROKAR_LIPOPROTEIN"/>
    <property type="match status" value="1"/>
</dbReference>
<feature type="signal peptide" evidence="1">
    <location>
        <begin position="1"/>
        <end position="20"/>
    </location>
</feature>
<accession>A0A1Y4QJK1</accession>
<evidence type="ECO:0000313" key="3">
    <source>
        <dbReference type="Proteomes" id="UP000196258"/>
    </source>
</evidence>
<evidence type="ECO:0000313" key="2">
    <source>
        <dbReference type="EMBL" id="OUQ05439.1"/>
    </source>
</evidence>
<feature type="chain" id="PRO_5038531022" description="CamS family sex pheromone protein" evidence="1">
    <location>
        <begin position="21"/>
        <end position="357"/>
    </location>
</feature>
<gene>
    <name evidence="2" type="ORF">B5E91_05305</name>
</gene>
<dbReference type="Gene3D" id="3.10.570.10">
    <property type="entry name" value="sex pheromone staph- cam373 precursor domain"/>
    <property type="match status" value="1"/>
</dbReference>
<evidence type="ECO:0008006" key="4">
    <source>
        <dbReference type="Google" id="ProtNLM"/>
    </source>
</evidence>
<reference evidence="3" key="1">
    <citation type="submission" date="2017-04" db="EMBL/GenBank/DDBJ databases">
        <title>Function of individual gut microbiota members based on whole genome sequencing of pure cultures obtained from chicken caecum.</title>
        <authorList>
            <person name="Medvecky M."/>
            <person name="Cejkova D."/>
            <person name="Polansky O."/>
            <person name="Karasova D."/>
            <person name="Kubasova T."/>
            <person name="Cizek A."/>
            <person name="Rychlik I."/>
        </authorList>
    </citation>
    <scope>NUCLEOTIDE SEQUENCE [LARGE SCALE GENOMIC DNA]</scope>
    <source>
        <strain evidence="3">An149</strain>
    </source>
</reference>
<dbReference type="RefSeq" id="WP_087255836.1">
    <property type="nucleotide sequence ID" value="NZ_JAGZXW010000007.1"/>
</dbReference>
<dbReference type="AlphaFoldDB" id="A0A1Y4QJK1"/>
<dbReference type="CDD" id="cd13441">
    <property type="entry name" value="CamS_repeat_1"/>
    <property type="match status" value="1"/>
</dbReference>
<dbReference type="InterPro" id="IPR011426">
    <property type="entry name" value="CamS"/>
</dbReference>
<comment type="caution">
    <text evidence="2">The sequence shown here is derived from an EMBL/GenBank/DDBJ whole genome shotgun (WGS) entry which is preliminary data.</text>
</comment>
<protein>
    <recommendedName>
        <fullName evidence="4">CamS family sex pheromone protein</fullName>
    </recommendedName>
</protein>
<dbReference type="CDD" id="cd13440">
    <property type="entry name" value="CamS_repeat_2"/>
    <property type="match status" value="1"/>
</dbReference>
<organism evidence="2 3">
    <name type="scientific">Thomasclavelia spiroformis</name>
    <dbReference type="NCBI Taxonomy" id="29348"/>
    <lineage>
        <taxon>Bacteria</taxon>
        <taxon>Bacillati</taxon>
        <taxon>Bacillota</taxon>
        <taxon>Erysipelotrichia</taxon>
        <taxon>Erysipelotrichales</taxon>
        <taxon>Coprobacillaceae</taxon>
        <taxon>Thomasclavelia</taxon>
    </lineage>
</organism>
<keyword evidence="1" id="KW-0732">Signal</keyword>
<dbReference type="Proteomes" id="UP000196258">
    <property type="component" value="Unassembled WGS sequence"/>
</dbReference>